<keyword evidence="7 10" id="KW-0411">Iron-sulfur</keyword>
<evidence type="ECO:0000256" key="7">
    <source>
        <dbReference type="ARBA" id="ARBA00023014"/>
    </source>
</evidence>
<dbReference type="PANTHER" id="PTHR43105:SF12">
    <property type="entry name" value="NADH-QUINONE OXIDOREDUCTASE SUBUNIT G"/>
    <property type="match status" value="1"/>
</dbReference>
<dbReference type="Gene3D" id="3.30.200.210">
    <property type="match status" value="1"/>
</dbReference>
<comment type="function">
    <text evidence="10">NDH-1 shuttles electrons from NADH, via FMN and iron-sulfur (Fe-S) centers, to quinones in the respiratory chain. Couples the redox reaction to proton translocation (for every two electrons transferred, four hydrogen ions are translocated across the cytoplasmic membrane), and thus conserves the redox energy in a proton gradient.</text>
</comment>
<dbReference type="Pfam" id="PF10588">
    <property type="entry name" value="NADH-G_4Fe-4S_3"/>
    <property type="match status" value="1"/>
</dbReference>
<feature type="domain" description="4Fe-4S His(Cys)3-ligated-type" evidence="13">
    <location>
        <begin position="92"/>
        <end position="131"/>
    </location>
</feature>
<dbReference type="InterPro" id="IPR000283">
    <property type="entry name" value="NADH_UbQ_OxRdtase_75kDa_su_CS"/>
</dbReference>
<dbReference type="PROSITE" id="PS00641">
    <property type="entry name" value="COMPLEX1_75K_1"/>
    <property type="match status" value="1"/>
</dbReference>
<accession>A0A3G9IFV3</accession>
<evidence type="ECO:0000256" key="6">
    <source>
        <dbReference type="ARBA" id="ARBA00023004"/>
    </source>
</evidence>
<dbReference type="GO" id="GO:0048038">
    <property type="term" value="F:quinone binding"/>
    <property type="evidence" value="ECO:0007669"/>
    <property type="project" value="UniProtKB-UniRule"/>
</dbReference>
<dbReference type="PANTHER" id="PTHR43105">
    <property type="entry name" value="RESPIRATORY NITRATE REDUCTASE"/>
    <property type="match status" value="1"/>
</dbReference>
<comment type="cofactor">
    <cofactor evidence="1 10">
        <name>[4Fe-4S] cluster</name>
        <dbReference type="ChEBI" id="CHEBI:49883"/>
    </cofactor>
</comment>
<dbReference type="PROSITE" id="PS51085">
    <property type="entry name" value="2FE2S_FER_2"/>
    <property type="match status" value="1"/>
</dbReference>
<dbReference type="Pfam" id="PF13510">
    <property type="entry name" value="Fer2_4"/>
    <property type="match status" value="1"/>
</dbReference>
<dbReference type="Gene3D" id="3.10.20.740">
    <property type="match status" value="1"/>
</dbReference>
<dbReference type="OrthoDB" id="9810782at2"/>
<dbReference type="RefSeq" id="WP_125569248.1">
    <property type="nucleotide sequence ID" value="NZ_AP019307.1"/>
</dbReference>
<evidence type="ECO:0000256" key="9">
    <source>
        <dbReference type="ARBA" id="ARBA00047712"/>
    </source>
</evidence>
<evidence type="ECO:0000259" key="12">
    <source>
        <dbReference type="PROSITE" id="PS51669"/>
    </source>
</evidence>
<dbReference type="EC" id="7.1.1.-" evidence="10"/>
<sequence length="598" mass="64491">MSNVSEERSVTLTIDGREVTVPEGTLIIRAAEQLGIDIPRFCDHELLKPAGACRQCLVDIPDAGNGRGFPKPQASCTIPVAAGMVVETASPSAAKAQAGVMEFLLINHPLDCPVCDKGGECPLQNQAMSHGAGETRFDGVKRTYEKPIPVSDTILLDRERCVLCQRCTRFAEEIADDPRLVLIERGARQQVGTVDGEPFDSPYSGNIIDLCPVGALTSTDYRFRARPFDLVSSDSIAEHDACGAAIRVDHRRGKVMRRVPREDAEVNQQWITDRDRFEFRYLTRDRVKMPLIRENGALRVASWPEALGLAAGGLAAGPTAVLTGGRVTLEDARAYATFARETLGTEDIDFRDTATPEETAFLHQHVRGAELVTYSDLMAADVIELVGLDPRAEAGTIDLWLIQAQRAGASIFRTFGRPPADHPNVRKIGGDRPLTSRSVILVGRDAAATPGLLDEAVAAAANASAQLAWVPRRAGDRGAVEAGCFPLPGGRDVDEIVRAATIGQLRGLVLGRVDATSELIDAATRTFTVSLETNRTDLAKVADVVLPIAAPAEKAGTFVTWEGRERPFDRVFDAGAYTDVRVLAELAKRIETAKAVSA</sequence>
<keyword evidence="6 10" id="KW-0408">Iron</keyword>
<comment type="catalytic activity">
    <reaction evidence="9 10">
        <text>a quinone + NADH + 5 H(+)(in) = a quinol + NAD(+) + 4 H(+)(out)</text>
        <dbReference type="Rhea" id="RHEA:57888"/>
        <dbReference type="ChEBI" id="CHEBI:15378"/>
        <dbReference type="ChEBI" id="CHEBI:24646"/>
        <dbReference type="ChEBI" id="CHEBI:57540"/>
        <dbReference type="ChEBI" id="CHEBI:57945"/>
        <dbReference type="ChEBI" id="CHEBI:132124"/>
    </reaction>
</comment>
<keyword evidence="8 10" id="KW-0520">NAD</keyword>
<organism evidence="14 15">
    <name type="scientific">Nocardioides baekrokdamisoli</name>
    <dbReference type="NCBI Taxonomy" id="1804624"/>
    <lineage>
        <taxon>Bacteria</taxon>
        <taxon>Bacillati</taxon>
        <taxon>Actinomycetota</taxon>
        <taxon>Actinomycetes</taxon>
        <taxon>Propionibacteriales</taxon>
        <taxon>Nocardioidaceae</taxon>
        <taxon>Nocardioides</taxon>
    </lineage>
</organism>
<evidence type="ECO:0000259" key="13">
    <source>
        <dbReference type="PROSITE" id="PS51839"/>
    </source>
</evidence>
<evidence type="ECO:0000256" key="4">
    <source>
        <dbReference type="ARBA" id="ARBA00022723"/>
    </source>
</evidence>
<dbReference type="GO" id="GO:0008137">
    <property type="term" value="F:NADH dehydrogenase (ubiquinone) activity"/>
    <property type="evidence" value="ECO:0007669"/>
    <property type="project" value="UniProtKB-UniRule"/>
</dbReference>
<dbReference type="InterPro" id="IPR019574">
    <property type="entry name" value="NADH_UbQ_OxRdtase_Gsu_4Fe4S-bd"/>
</dbReference>
<dbReference type="GO" id="GO:0046872">
    <property type="term" value="F:metal ion binding"/>
    <property type="evidence" value="ECO:0007669"/>
    <property type="project" value="UniProtKB-UniRule"/>
</dbReference>
<dbReference type="Gene3D" id="3.30.70.20">
    <property type="match status" value="1"/>
</dbReference>
<proteinExistence type="inferred from homology"/>
<dbReference type="GO" id="GO:0042773">
    <property type="term" value="P:ATP synthesis coupled electron transport"/>
    <property type="evidence" value="ECO:0007669"/>
    <property type="project" value="InterPro"/>
</dbReference>
<evidence type="ECO:0000256" key="1">
    <source>
        <dbReference type="ARBA" id="ARBA00001966"/>
    </source>
</evidence>
<dbReference type="NCBIfam" id="TIGR01973">
    <property type="entry name" value="NuoG"/>
    <property type="match status" value="1"/>
</dbReference>
<dbReference type="Gene3D" id="3.40.50.740">
    <property type="match status" value="1"/>
</dbReference>
<evidence type="ECO:0000313" key="14">
    <source>
        <dbReference type="EMBL" id="BBH17857.1"/>
    </source>
</evidence>
<reference evidence="14 15" key="1">
    <citation type="submission" date="2018-11" db="EMBL/GenBank/DDBJ databases">
        <title>Complete genome sequence of Nocardioides baekrokdamisoli strain KCTC 39748.</title>
        <authorList>
            <person name="Kang S.W."/>
            <person name="Lee K.C."/>
            <person name="Kim K.K."/>
            <person name="Kim J.S."/>
            <person name="Kim D.S."/>
            <person name="Ko S.H."/>
            <person name="Yang S.H."/>
            <person name="Shin Y.K."/>
            <person name="Lee J.S."/>
        </authorList>
    </citation>
    <scope>NUCLEOTIDE SEQUENCE [LARGE SCALE GENOMIC DNA]</scope>
    <source>
        <strain evidence="14 15">KCTC 39748</strain>
    </source>
</reference>
<dbReference type="PROSITE" id="PS51669">
    <property type="entry name" value="4FE4S_MOW_BIS_MGD"/>
    <property type="match status" value="1"/>
</dbReference>
<gene>
    <name evidence="14" type="primary">nuoG</name>
    <name evidence="14" type="ORF">Back2_21440</name>
</gene>
<evidence type="ECO:0000256" key="3">
    <source>
        <dbReference type="ARBA" id="ARBA00022485"/>
    </source>
</evidence>
<dbReference type="SUPFAM" id="SSF53706">
    <property type="entry name" value="Formate dehydrogenase/DMSO reductase, domains 1-3"/>
    <property type="match status" value="1"/>
</dbReference>
<dbReference type="FunFam" id="3.10.20.740:FF:000001">
    <property type="entry name" value="NADH-quinone oxidoreductase subunit G"/>
    <property type="match status" value="1"/>
</dbReference>
<evidence type="ECO:0000256" key="5">
    <source>
        <dbReference type="ARBA" id="ARBA00022967"/>
    </source>
</evidence>
<dbReference type="InterPro" id="IPR006656">
    <property type="entry name" value="Mopterin_OxRdtase"/>
</dbReference>
<comment type="cofactor">
    <cofactor evidence="10">
        <name>[2Fe-2S] cluster</name>
        <dbReference type="ChEBI" id="CHEBI:190135"/>
    </cofactor>
    <text evidence="10">Binds 1 [2Fe-2S] cluster per subunit.</text>
</comment>
<dbReference type="GO" id="GO:0051539">
    <property type="term" value="F:4 iron, 4 sulfur cluster binding"/>
    <property type="evidence" value="ECO:0007669"/>
    <property type="project" value="UniProtKB-KW"/>
</dbReference>
<comment type="similarity">
    <text evidence="2 10">Belongs to the complex I 75 kDa subunit family.</text>
</comment>
<dbReference type="SUPFAM" id="SSF54292">
    <property type="entry name" value="2Fe-2S ferredoxin-like"/>
    <property type="match status" value="1"/>
</dbReference>
<dbReference type="GO" id="GO:0016020">
    <property type="term" value="C:membrane"/>
    <property type="evidence" value="ECO:0007669"/>
    <property type="project" value="InterPro"/>
</dbReference>
<protein>
    <recommendedName>
        <fullName evidence="10">NADH-quinone oxidoreductase</fullName>
        <ecNumber evidence="10">7.1.1.-</ecNumber>
    </recommendedName>
</protein>
<evidence type="ECO:0000256" key="8">
    <source>
        <dbReference type="ARBA" id="ARBA00023027"/>
    </source>
</evidence>
<feature type="domain" description="4Fe-4S Mo/W bis-MGD-type" evidence="12">
    <location>
        <begin position="230"/>
        <end position="286"/>
    </location>
</feature>
<dbReference type="InterPro" id="IPR010228">
    <property type="entry name" value="NADH_UbQ_OxRdtase_Gsu"/>
</dbReference>
<dbReference type="GO" id="GO:0051537">
    <property type="term" value="F:2 iron, 2 sulfur cluster binding"/>
    <property type="evidence" value="ECO:0007669"/>
    <property type="project" value="UniProtKB-UniRule"/>
</dbReference>
<dbReference type="InterPro" id="IPR050123">
    <property type="entry name" value="Prok_molybdopt-oxidoreductase"/>
</dbReference>
<evidence type="ECO:0000259" key="11">
    <source>
        <dbReference type="PROSITE" id="PS51085"/>
    </source>
</evidence>
<keyword evidence="10" id="KW-0874">Quinone</keyword>
<evidence type="ECO:0000256" key="10">
    <source>
        <dbReference type="RuleBase" id="RU003525"/>
    </source>
</evidence>
<evidence type="ECO:0000256" key="2">
    <source>
        <dbReference type="ARBA" id="ARBA00005404"/>
    </source>
</evidence>
<dbReference type="InterPro" id="IPR006963">
    <property type="entry name" value="Mopterin_OxRdtase_4Fe-4S_dom"/>
</dbReference>
<keyword evidence="15" id="KW-1185">Reference proteome</keyword>
<dbReference type="CDD" id="cd00207">
    <property type="entry name" value="fer2"/>
    <property type="match status" value="1"/>
</dbReference>
<dbReference type="InterPro" id="IPR001041">
    <property type="entry name" value="2Fe-2S_ferredoxin-type"/>
</dbReference>
<evidence type="ECO:0000313" key="15">
    <source>
        <dbReference type="Proteomes" id="UP000271573"/>
    </source>
</evidence>
<dbReference type="Proteomes" id="UP000271573">
    <property type="component" value="Chromosome"/>
</dbReference>
<dbReference type="SUPFAM" id="SSF54862">
    <property type="entry name" value="4Fe-4S ferredoxins"/>
    <property type="match status" value="1"/>
</dbReference>
<dbReference type="AlphaFoldDB" id="A0A3G9IFV3"/>
<dbReference type="PROSITE" id="PS00643">
    <property type="entry name" value="COMPLEX1_75K_3"/>
    <property type="match status" value="1"/>
</dbReference>
<dbReference type="InterPro" id="IPR054351">
    <property type="entry name" value="NADH_UbQ_OxRdtase_ferredoxin"/>
</dbReference>
<dbReference type="SMART" id="SM00929">
    <property type="entry name" value="NADH-G_4Fe-4S_3"/>
    <property type="match status" value="1"/>
</dbReference>
<dbReference type="PROSITE" id="PS51839">
    <property type="entry name" value="4FE4S_HC3"/>
    <property type="match status" value="1"/>
</dbReference>
<dbReference type="EMBL" id="AP019307">
    <property type="protein sequence ID" value="BBH17857.1"/>
    <property type="molecule type" value="Genomic_DNA"/>
</dbReference>
<dbReference type="KEGG" id="nbe:Back2_21440"/>
<keyword evidence="5 10" id="KW-1278">Translocase</keyword>
<dbReference type="Pfam" id="PF22117">
    <property type="entry name" value="Fer4_Nqo3"/>
    <property type="match status" value="1"/>
</dbReference>
<dbReference type="GO" id="GO:0003954">
    <property type="term" value="F:NADH dehydrogenase activity"/>
    <property type="evidence" value="ECO:0007669"/>
    <property type="project" value="TreeGrafter"/>
</dbReference>
<dbReference type="InterPro" id="IPR036010">
    <property type="entry name" value="2Fe-2S_ferredoxin-like_sf"/>
</dbReference>
<name>A0A3G9IFV3_9ACTN</name>
<dbReference type="PROSITE" id="PS00642">
    <property type="entry name" value="COMPLEX1_75K_2"/>
    <property type="match status" value="1"/>
</dbReference>
<keyword evidence="4 10" id="KW-0479">Metal-binding</keyword>
<dbReference type="Pfam" id="PF00384">
    <property type="entry name" value="Molybdopterin"/>
    <property type="match status" value="2"/>
</dbReference>
<dbReference type="Pfam" id="PF22151">
    <property type="entry name" value="Fer4_NDSU1"/>
    <property type="match status" value="1"/>
</dbReference>
<feature type="domain" description="2Fe-2S ferredoxin-type" evidence="11">
    <location>
        <begin position="8"/>
        <end position="92"/>
    </location>
</feature>
<keyword evidence="3 10" id="KW-0004">4Fe-4S</keyword>
<keyword evidence="10" id="KW-0001">2Fe-2S</keyword>